<proteinExistence type="inferred from homology"/>
<accession>A0A9N6WWH1</accession>
<gene>
    <name evidence="8" type="primary">EOG090X0BI6</name>
</gene>
<evidence type="ECO:0000256" key="6">
    <source>
        <dbReference type="SAM" id="MobiDB-lite"/>
    </source>
</evidence>
<dbReference type="EMBL" id="OC978349">
    <property type="protein sequence ID" value="CAG4635004.1"/>
    <property type="molecule type" value="Genomic_DNA"/>
</dbReference>
<comment type="similarity">
    <text evidence="2">Belongs to the ODR-4 family.</text>
</comment>
<dbReference type="InterPro" id="IPR029454">
    <property type="entry name" value="ODR-4-like"/>
</dbReference>
<evidence type="ECO:0000256" key="4">
    <source>
        <dbReference type="ARBA" id="ARBA00022989"/>
    </source>
</evidence>
<feature type="region of interest" description="Disordered" evidence="6">
    <location>
        <begin position="47"/>
        <end position="76"/>
    </location>
</feature>
<name>A0A9N6WWH1_9CRUS</name>
<dbReference type="GO" id="GO:0012505">
    <property type="term" value="C:endomembrane system"/>
    <property type="evidence" value="ECO:0007669"/>
    <property type="project" value="TreeGrafter"/>
</dbReference>
<keyword evidence="3 7" id="KW-0812">Transmembrane</keyword>
<keyword evidence="5 7" id="KW-0472">Membrane</keyword>
<organism evidence="8">
    <name type="scientific">Alona affinis</name>
    <dbReference type="NCBI Taxonomy" id="381656"/>
    <lineage>
        <taxon>Eukaryota</taxon>
        <taxon>Metazoa</taxon>
        <taxon>Ecdysozoa</taxon>
        <taxon>Arthropoda</taxon>
        <taxon>Crustacea</taxon>
        <taxon>Branchiopoda</taxon>
        <taxon>Diplostraca</taxon>
        <taxon>Cladocera</taxon>
        <taxon>Anomopoda</taxon>
        <taxon>Chydoridae</taxon>
        <taxon>Alona</taxon>
    </lineage>
</organism>
<evidence type="ECO:0000256" key="3">
    <source>
        <dbReference type="ARBA" id="ARBA00022692"/>
    </source>
</evidence>
<dbReference type="PANTHER" id="PTHR33966:SF1">
    <property type="entry name" value="PROTEIN ODR-4 HOMOLOG"/>
    <property type="match status" value="1"/>
</dbReference>
<protein>
    <submittedName>
        <fullName evidence="8">EOG090X0BI6</fullName>
    </submittedName>
</protein>
<feature type="region of interest" description="Disordered" evidence="6">
    <location>
        <begin position="242"/>
        <end position="275"/>
    </location>
</feature>
<comment type="subcellular location">
    <subcellularLocation>
        <location evidence="1">Membrane</location>
    </subcellularLocation>
</comment>
<feature type="transmembrane region" description="Helical" evidence="7">
    <location>
        <begin position="456"/>
        <end position="478"/>
    </location>
</feature>
<dbReference type="PANTHER" id="PTHR33966">
    <property type="entry name" value="PROTEIN ODR-4 HOMOLOG"/>
    <property type="match status" value="1"/>
</dbReference>
<evidence type="ECO:0000256" key="5">
    <source>
        <dbReference type="ARBA" id="ARBA00023136"/>
    </source>
</evidence>
<reference evidence="8" key="1">
    <citation type="submission" date="2021-04" db="EMBL/GenBank/DDBJ databases">
        <authorList>
            <person name="Cornetti L."/>
        </authorList>
    </citation>
    <scope>NUCLEOTIDE SEQUENCE</scope>
</reference>
<dbReference type="GO" id="GO:0016020">
    <property type="term" value="C:membrane"/>
    <property type="evidence" value="ECO:0007669"/>
    <property type="project" value="UniProtKB-SubCell"/>
</dbReference>
<evidence type="ECO:0000256" key="7">
    <source>
        <dbReference type="SAM" id="Phobius"/>
    </source>
</evidence>
<sequence length="481" mass="52025">MVRSIIAENGIECYGEILAEKKELVVGLIFGQEISATKTCVIHLARTPAAEEPEDDDDEAPPKKGAGKKPSADDFDDSLVLDHARQVMRALPGGITVLGLFIVSAADPFQNSAMSTRLRKLLTSMDVTIGKSCVTLRQQLTCERIVLHISNTTMKYNCKTIDIASPVASPKPAEWKFVSAAGSPWIELHCTLNVEFFIALSDAESAGTLRKQLDSGIELYSKAVKQCVCLFDGKVPAESDLLDGGSAQVEKGGGGKKNKQSKQQQQQADNSEERMKTMNVQILIPEAEVMQEKQACSSDLRFGGQMCIKAYCHGKATVREACQVIREDILRSLWARCDMHCDSLIGDEQRGQPDVRAVLHEPPRRVLAPLPFSPVSVSDYLFPGEGPVDSLASLADLLDLGTLLEGDVQDYWEAAAEVNDAVLADSAPLEETSMTSSMKSSLGKQSSATAAANSRAILLSGLIALLAIVLSYLALHIFRSN</sequence>
<evidence type="ECO:0000256" key="1">
    <source>
        <dbReference type="ARBA" id="ARBA00004370"/>
    </source>
</evidence>
<keyword evidence="4 7" id="KW-1133">Transmembrane helix</keyword>
<dbReference type="Pfam" id="PF14778">
    <property type="entry name" value="ODR4-like"/>
    <property type="match status" value="1"/>
</dbReference>
<evidence type="ECO:0000313" key="8">
    <source>
        <dbReference type="EMBL" id="CAG4635004.1"/>
    </source>
</evidence>
<evidence type="ECO:0000256" key="2">
    <source>
        <dbReference type="ARBA" id="ARBA00010131"/>
    </source>
</evidence>
<dbReference type="AlphaFoldDB" id="A0A9N6WWH1"/>
<dbReference type="GO" id="GO:0008104">
    <property type="term" value="P:intracellular protein localization"/>
    <property type="evidence" value="ECO:0007669"/>
    <property type="project" value="TreeGrafter"/>
</dbReference>